<dbReference type="CDD" id="cd00590">
    <property type="entry name" value="RRM_SF"/>
    <property type="match status" value="1"/>
</dbReference>
<keyword evidence="2" id="KW-0695">RNA-directed DNA polymerase</keyword>
<keyword evidence="2" id="KW-0548">Nucleotidyltransferase</keyword>
<keyword evidence="2" id="KW-0808">Transferase</keyword>
<gene>
    <name evidence="2" type="ORF">Tco_1113499</name>
</gene>
<dbReference type="Pfam" id="PF00076">
    <property type="entry name" value="RRM_1"/>
    <property type="match status" value="1"/>
</dbReference>
<dbReference type="GO" id="GO:0003964">
    <property type="term" value="F:RNA-directed DNA polymerase activity"/>
    <property type="evidence" value="ECO:0007669"/>
    <property type="project" value="UniProtKB-KW"/>
</dbReference>
<reference evidence="2" key="1">
    <citation type="journal article" date="2022" name="Int. J. Mol. Sci.">
        <title>Draft Genome of Tanacetum Coccineum: Genomic Comparison of Closely Related Tanacetum-Family Plants.</title>
        <authorList>
            <person name="Yamashiro T."/>
            <person name="Shiraishi A."/>
            <person name="Nakayama K."/>
            <person name="Satake H."/>
        </authorList>
    </citation>
    <scope>NUCLEOTIDE SEQUENCE</scope>
</reference>
<dbReference type="InterPro" id="IPR012677">
    <property type="entry name" value="Nucleotide-bd_a/b_plait_sf"/>
</dbReference>
<keyword evidence="3" id="KW-1185">Reference proteome</keyword>
<dbReference type="InterPro" id="IPR035979">
    <property type="entry name" value="RBD_domain_sf"/>
</dbReference>
<dbReference type="Gene3D" id="3.30.70.330">
    <property type="match status" value="1"/>
</dbReference>
<sequence length="250" mass="27941">MGKQFVNTDQNGWTWITRNKKSKPIGNLYHKDLENIATSFYMPPALTSKGLWNVCASHGRLVDAFIANKLSKGGKRFGFIKFLGVKDANSIVNSMSNIWIGSFHLYITLALNQHPNTKTLAPKYTQSQPKPTNAFTTANNHNAFPSLNNIATNNKPPEIKTHQPKPSYSSTLKYVPISTSNETKPIQKCTITLSEQETINVENTDTILLVKLKDIDSPVKTCYAFVGKKLHNLKHSSICGYWIGYNFSSS</sequence>
<comment type="caution">
    <text evidence="2">The sequence shown here is derived from an EMBL/GenBank/DDBJ whole genome shotgun (WGS) entry which is preliminary data.</text>
</comment>
<dbReference type="EMBL" id="BQNB010021126">
    <property type="protein sequence ID" value="GJU03161.1"/>
    <property type="molecule type" value="Genomic_DNA"/>
</dbReference>
<evidence type="ECO:0000313" key="3">
    <source>
        <dbReference type="Proteomes" id="UP001151760"/>
    </source>
</evidence>
<evidence type="ECO:0000313" key="2">
    <source>
        <dbReference type="EMBL" id="GJU03161.1"/>
    </source>
</evidence>
<feature type="domain" description="RRM" evidence="1">
    <location>
        <begin position="43"/>
        <end position="103"/>
    </location>
</feature>
<proteinExistence type="predicted"/>
<organism evidence="2 3">
    <name type="scientific">Tanacetum coccineum</name>
    <dbReference type="NCBI Taxonomy" id="301880"/>
    <lineage>
        <taxon>Eukaryota</taxon>
        <taxon>Viridiplantae</taxon>
        <taxon>Streptophyta</taxon>
        <taxon>Embryophyta</taxon>
        <taxon>Tracheophyta</taxon>
        <taxon>Spermatophyta</taxon>
        <taxon>Magnoliopsida</taxon>
        <taxon>eudicotyledons</taxon>
        <taxon>Gunneridae</taxon>
        <taxon>Pentapetalae</taxon>
        <taxon>asterids</taxon>
        <taxon>campanulids</taxon>
        <taxon>Asterales</taxon>
        <taxon>Asteraceae</taxon>
        <taxon>Asteroideae</taxon>
        <taxon>Anthemideae</taxon>
        <taxon>Anthemidinae</taxon>
        <taxon>Tanacetum</taxon>
    </lineage>
</organism>
<dbReference type="SUPFAM" id="SSF54928">
    <property type="entry name" value="RNA-binding domain, RBD"/>
    <property type="match status" value="1"/>
</dbReference>
<reference evidence="2" key="2">
    <citation type="submission" date="2022-01" db="EMBL/GenBank/DDBJ databases">
        <authorList>
            <person name="Yamashiro T."/>
            <person name="Shiraishi A."/>
            <person name="Satake H."/>
            <person name="Nakayama K."/>
        </authorList>
    </citation>
    <scope>NUCLEOTIDE SEQUENCE</scope>
</reference>
<dbReference type="InterPro" id="IPR000504">
    <property type="entry name" value="RRM_dom"/>
</dbReference>
<dbReference type="Proteomes" id="UP001151760">
    <property type="component" value="Unassembled WGS sequence"/>
</dbReference>
<evidence type="ECO:0000259" key="1">
    <source>
        <dbReference type="Pfam" id="PF00076"/>
    </source>
</evidence>
<protein>
    <submittedName>
        <fullName evidence="2">RNA-directed DNA polymerase, eukaryota</fullName>
    </submittedName>
</protein>
<accession>A0ABQ5ISB6</accession>
<name>A0ABQ5ISB6_9ASTR</name>